<dbReference type="Pfam" id="PF02735">
    <property type="entry name" value="Ku"/>
    <property type="match status" value="1"/>
</dbReference>
<dbReference type="SMART" id="SM00559">
    <property type="entry name" value="Ku78"/>
    <property type="match status" value="1"/>
</dbReference>
<dbReference type="PANTHER" id="PTHR41251">
    <property type="entry name" value="NON-HOMOLOGOUS END JOINING PROTEIN KU"/>
    <property type="match status" value="1"/>
</dbReference>
<dbReference type="SUPFAM" id="SSF100939">
    <property type="entry name" value="SPOC domain-like"/>
    <property type="match status" value="1"/>
</dbReference>
<sequence>MPRAMWSGAISFGLVNIPVKLFTAVTPKTVRFNQIDSRTGSRVRQKLVAESDGSEVSRDQIVKGYELRKGDYVIVDEAELAALDPDAGRSIDIEEFVDLADIDPIYFDKAYWLAPDKGNPKPYALLAESMAAADKVGIARLVLRSKQYLAAIRSVDGVLVMSTMSWADEINRPETIPELDGVTDLDVSEREQALATQLIESLSAPFEPEKYHDTYREQVLALIEAKAAGDTELVSTAPQESSSSVVDLMAALEASVAARAEAKGRHPASTADAEPATTKAAAKKKAPARKKATAKKAPAKKAPARKSA</sequence>
<dbReference type="KEGG" id="atq:GH723_17110"/>
<dbReference type="PIRSF" id="PIRSF006493">
    <property type="entry name" value="Prok_Ku"/>
    <property type="match status" value="1"/>
</dbReference>
<dbReference type="AlphaFoldDB" id="A0A5Q2RRA4"/>
<keyword evidence="3" id="KW-0227">DNA damage</keyword>
<dbReference type="HAMAP" id="MF_01875">
    <property type="entry name" value="Prokaryotic_Ku"/>
    <property type="match status" value="1"/>
</dbReference>
<feature type="region of interest" description="Disordered" evidence="4">
    <location>
        <begin position="260"/>
        <end position="308"/>
    </location>
</feature>
<evidence type="ECO:0000313" key="6">
    <source>
        <dbReference type="EMBL" id="QGG96677.1"/>
    </source>
</evidence>
<evidence type="ECO:0000256" key="4">
    <source>
        <dbReference type="SAM" id="MobiDB-lite"/>
    </source>
</evidence>
<dbReference type="GO" id="GO:0006303">
    <property type="term" value="P:double-strand break repair via nonhomologous end joining"/>
    <property type="evidence" value="ECO:0007669"/>
    <property type="project" value="UniProtKB-UniRule"/>
</dbReference>
<keyword evidence="7" id="KW-1185">Reference proteome</keyword>
<dbReference type="InterPro" id="IPR006164">
    <property type="entry name" value="DNA_bd_Ku70/Ku80"/>
</dbReference>
<dbReference type="PANTHER" id="PTHR41251:SF1">
    <property type="entry name" value="NON-HOMOLOGOUS END JOINING PROTEIN KU"/>
    <property type="match status" value="1"/>
</dbReference>
<dbReference type="EMBL" id="CP045851">
    <property type="protein sequence ID" value="QGG96677.1"/>
    <property type="molecule type" value="Genomic_DNA"/>
</dbReference>
<gene>
    <name evidence="3" type="primary">ku</name>
    <name evidence="6" type="ORF">GH723_17110</name>
</gene>
<evidence type="ECO:0000313" key="7">
    <source>
        <dbReference type="Proteomes" id="UP000334019"/>
    </source>
</evidence>
<feature type="domain" description="Ku" evidence="5">
    <location>
        <begin position="53"/>
        <end position="181"/>
    </location>
</feature>
<protein>
    <recommendedName>
        <fullName evidence="3">Non-homologous end joining protein Ku</fullName>
    </recommendedName>
</protein>
<dbReference type="CDD" id="cd00789">
    <property type="entry name" value="KU_like"/>
    <property type="match status" value="1"/>
</dbReference>
<keyword evidence="1 3" id="KW-0238">DNA-binding</keyword>
<dbReference type="Proteomes" id="UP000334019">
    <property type="component" value="Chromosome"/>
</dbReference>
<dbReference type="InterPro" id="IPR009187">
    <property type="entry name" value="Prok_Ku"/>
</dbReference>
<evidence type="ECO:0000256" key="2">
    <source>
        <dbReference type="ARBA" id="ARBA00023172"/>
    </source>
</evidence>
<dbReference type="NCBIfam" id="TIGR02772">
    <property type="entry name" value="Ku_bact"/>
    <property type="match status" value="1"/>
</dbReference>
<comment type="subunit">
    <text evidence="3">Homodimer. Interacts with LigD.</text>
</comment>
<accession>A0A5Q2RRA4</accession>
<feature type="compositionally biased region" description="Basic residues" evidence="4">
    <location>
        <begin position="281"/>
        <end position="308"/>
    </location>
</feature>
<comment type="similarity">
    <text evidence="3">Belongs to the prokaryotic Ku family.</text>
</comment>
<dbReference type="RefSeq" id="WP_153760781.1">
    <property type="nucleotide sequence ID" value="NZ_CP045851.1"/>
</dbReference>
<keyword evidence="3" id="KW-0234">DNA repair</keyword>
<organism evidence="6 7">
    <name type="scientific">Actinomarinicola tropica</name>
    <dbReference type="NCBI Taxonomy" id="2789776"/>
    <lineage>
        <taxon>Bacteria</taxon>
        <taxon>Bacillati</taxon>
        <taxon>Actinomycetota</taxon>
        <taxon>Acidimicrobiia</taxon>
        <taxon>Acidimicrobiales</taxon>
        <taxon>Iamiaceae</taxon>
        <taxon>Actinomarinicola</taxon>
    </lineage>
</organism>
<evidence type="ECO:0000259" key="5">
    <source>
        <dbReference type="SMART" id="SM00559"/>
    </source>
</evidence>
<keyword evidence="2 3" id="KW-0233">DNA recombination</keyword>
<dbReference type="GO" id="GO:0006310">
    <property type="term" value="P:DNA recombination"/>
    <property type="evidence" value="ECO:0007669"/>
    <property type="project" value="UniProtKB-KW"/>
</dbReference>
<evidence type="ECO:0000256" key="3">
    <source>
        <dbReference type="HAMAP-Rule" id="MF_01875"/>
    </source>
</evidence>
<comment type="function">
    <text evidence="3">With LigD forms a non-homologous end joining (NHEJ) DNA repair enzyme, which repairs dsDNA breaks with reduced fidelity. Binds linear dsDNA with 5'- and 3'- overhangs but not closed circular dsDNA nor ssDNA. Recruits and stimulates the ligase activity of LigD.</text>
</comment>
<evidence type="ECO:0000256" key="1">
    <source>
        <dbReference type="ARBA" id="ARBA00023125"/>
    </source>
</evidence>
<proteinExistence type="inferred from homology"/>
<name>A0A5Q2RRA4_9ACTN</name>
<dbReference type="InterPro" id="IPR016194">
    <property type="entry name" value="SPOC-like_C_dom_sf"/>
</dbReference>
<reference evidence="6 7" key="1">
    <citation type="submission" date="2019-11" db="EMBL/GenBank/DDBJ databases">
        <authorList>
            <person name="He Y."/>
        </authorList>
    </citation>
    <scope>NUCLEOTIDE SEQUENCE [LARGE SCALE GENOMIC DNA]</scope>
    <source>
        <strain evidence="6 7">SCSIO 58843</strain>
    </source>
</reference>
<dbReference type="Gene3D" id="2.40.290.10">
    <property type="match status" value="1"/>
</dbReference>
<dbReference type="GO" id="GO:0003690">
    <property type="term" value="F:double-stranded DNA binding"/>
    <property type="evidence" value="ECO:0007669"/>
    <property type="project" value="UniProtKB-UniRule"/>
</dbReference>